<keyword evidence="1" id="KW-0597">Phosphoprotein</keyword>
<dbReference type="SUPFAM" id="SSF46894">
    <property type="entry name" value="C-terminal effector domain of the bipartite response regulators"/>
    <property type="match status" value="1"/>
</dbReference>
<keyword evidence="2" id="KW-0238">DNA-binding</keyword>
<accession>A0A363ULN0</accession>
<dbReference type="SMART" id="SM00421">
    <property type="entry name" value="HTH_LUXR"/>
    <property type="match status" value="1"/>
</dbReference>
<evidence type="ECO:0000259" key="4">
    <source>
        <dbReference type="PROSITE" id="PS50043"/>
    </source>
</evidence>
<comment type="caution">
    <text evidence="6">The sequence shown here is derived from an EMBL/GenBank/DDBJ whole genome shotgun (WGS) entry which is preliminary data.</text>
</comment>
<dbReference type="RefSeq" id="WP_109720078.1">
    <property type="nucleotide sequence ID" value="NZ_QEQK01000006.1"/>
</dbReference>
<evidence type="ECO:0000256" key="3">
    <source>
        <dbReference type="PROSITE-ProRule" id="PRU00169"/>
    </source>
</evidence>
<organism evidence="6 7">
    <name type="scientific">Abyssibacter profundi</name>
    <dbReference type="NCBI Taxonomy" id="2182787"/>
    <lineage>
        <taxon>Bacteria</taxon>
        <taxon>Pseudomonadati</taxon>
        <taxon>Pseudomonadota</taxon>
        <taxon>Gammaproteobacteria</taxon>
        <taxon>Chromatiales</taxon>
        <taxon>Oceanococcaceae</taxon>
        <taxon>Abyssibacter</taxon>
    </lineage>
</organism>
<dbReference type="Pfam" id="PF00072">
    <property type="entry name" value="Response_reg"/>
    <property type="match status" value="1"/>
</dbReference>
<dbReference type="AlphaFoldDB" id="A0A363ULN0"/>
<dbReference type="SMART" id="SM00448">
    <property type="entry name" value="REC"/>
    <property type="match status" value="1"/>
</dbReference>
<dbReference type="InterPro" id="IPR011006">
    <property type="entry name" value="CheY-like_superfamily"/>
</dbReference>
<proteinExistence type="predicted"/>
<evidence type="ECO:0008006" key="8">
    <source>
        <dbReference type="Google" id="ProtNLM"/>
    </source>
</evidence>
<dbReference type="OrthoDB" id="9814495at2"/>
<sequence>MTKSDNLSFDSDAAPERARILLADPQPILVDGTRALLEDQAGLEVVDVALSEAALHRAMRLHRPDLLIIEQRLGQSRCFDLIQSLRRDHPELKTVLFTAEIDARTAIDAVRSHVDGVVLKTMPSELFLACIKKVIAGGRWIEMQSFADAVEQIIEQQDVSESLAELLSPREIEMVSWVAKGLRNKEIARQAHVSEGTVKTHLHNIYEKLGLKSRMELLRFAQRQGLDA</sequence>
<comment type="caution">
    <text evidence="3">Lacks conserved residue(s) required for the propagation of feature annotation.</text>
</comment>
<dbReference type="EMBL" id="QEQK01000006">
    <property type="protein sequence ID" value="PWN56307.1"/>
    <property type="molecule type" value="Genomic_DNA"/>
</dbReference>
<dbReference type="InterPro" id="IPR016032">
    <property type="entry name" value="Sig_transdc_resp-reg_C-effctor"/>
</dbReference>
<feature type="domain" description="Response regulatory" evidence="5">
    <location>
        <begin position="19"/>
        <end position="135"/>
    </location>
</feature>
<dbReference type="PRINTS" id="PR00038">
    <property type="entry name" value="HTHLUXR"/>
</dbReference>
<feature type="domain" description="HTH luxR-type" evidence="4">
    <location>
        <begin position="160"/>
        <end position="225"/>
    </location>
</feature>
<dbReference type="InterPro" id="IPR058245">
    <property type="entry name" value="NreC/VraR/RcsB-like_REC"/>
</dbReference>
<dbReference type="GO" id="GO:0006355">
    <property type="term" value="P:regulation of DNA-templated transcription"/>
    <property type="evidence" value="ECO:0007669"/>
    <property type="project" value="InterPro"/>
</dbReference>
<dbReference type="InterPro" id="IPR001789">
    <property type="entry name" value="Sig_transdc_resp-reg_receiver"/>
</dbReference>
<gene>
    <name evidence="6" type="ORF">DEH80_08575</name>
</gene>
<dbReference type="PROSITE" id="PS50110">
    <property type="entry name" value="RESPONSE_REGULATORY"/>
    <property type="match status" value="1"/>
</dbReference>
<protein>
    <recommendedName>
        <fullName evidence="8">DNA-binding response regulator</fullName>
    </recommendedName>
</protein>
<dbReference type="CDD" id="cd06170">
    <property type="entry name" value="LuxR_C_like"/>
    <property type="match status" value="1"/>
</dbReference>
<dbReference type="InterPro" id="IPR000792">
    <property type="entry name" value="Tscrpt_reg_LuxR_C"/>
</dbReference>
<dbReference type="InterPro" id="IPR039420">
    <property type="entry name" value="WalR-like"/>
</dbReference>
<dbReference type="GO" id="GO:0000160">
    <property type="term" value="P:phosphorelay signal transduction system"/>
    <property type="evidence" value="ECO:0007669"/>
    <property type="project" value="InterPro"/>
</dbReference>
<dbReference type="CDD" id="cd17535">
    <property type="entry name" value="REC_NarL-like"/>
    <property type="match status" value="1"/>
</dbReference>
<evidence type="ECO:0000313" key="7">
    <source>
        <dbReference type="Proteomes" id="UP000251800"/>
    </source>
</evidence>
<dbReference type="SUPFAM" id="SSF52172">
    <property type="entry name" value="CheY-like"/>
    <property type="match status" value="1"/>
</dbReference>
<dbReference type="PROSITE" id="PS50043">
    <property type="entry name" value="HTH_LUXR_2"/>
    <property type="match status" value="1"/>
</dbReference>
<reference evidence="6 7" key="1">
    <citation type="submission" date="2018-05" db="EMBL/GenBank/DDBJ databases">
        <title>Abyssibacter profundi OUC007T gen. nov., sp. nov, a marine bacterium isolated from seawater of the Mariana Trench.</title>
        <authorList>
            <person name="Zhou S."/>
        </authorList>
    </citation>
    <scope>NUCLEOTIDE SEQUENCE [LARGE SCALE GENOMIC DNA]</scope>
    <source>
        <strain evidence="6 7">OUC007</strain>
    </source>
</reference>
<keyword evidence="7" id="KW-1185">Reference proteome</keyword>
<dbReference type="PANTHER" id="PTHR43214">
    <property type="entry name" value="TWO-COMPONENT RESPONSE REGULATOR"/>
    <property type="match status" value="1"/>
</dbReference>
<dbReference type="Pfam" id="PF00196">
    <property type="entry name" value="GerE"/>
    <property type="match status" value="1"/>
</dbReference>
<evidence type="ECO:0000313" key="6">
    <source>
        <dbReference type="EMBL" id="PWN56307.1"/>
    </source>
</evidence>
<evidence type="ECO:0000259" key="5">
    <source>
        <dbReference type="PROSITE" id="PS50110"/>
    </source>
</evidence>
<dbReference type="Gene3D" id="3.40.50.2300">
    <property type="match status" value="1"/>
</dbReference>
<name>A0A363ULN0_9GAMM</name>
<dbReference type="Proteomes" id="UP000251800">
    <property type="component" value="Unassembled WGS sequence"/>
</dbReference>
<evidence type="ECO:0000256" key="2">
    <source>
        <dbReference type="ARBA" id="ARBA00023125"/>
    </source>
</evidence>
<dbReference type="GO" id="GO:0003677">
    <property type="term" value="F:DNA binding"/>
    <property type="evidence" value="ECO:0007669"/>
    <property type="project" value="UniProtKB-KW"/>
</dbReference>
<evidence type="ECO:0000256" key="1">
    <source>
        <dbReference type="ARBA" id="ARBA00022553"/>
    </source>
</evidence>